<dbReference type="RefSeq" id="WP_216938182.1">
    <property type="nucleotide sequence ID" value="NZ_CP077062.1"/>
</dbReference>
<sequence length="298" mass="30575">MTKKPPPRPLAPRRPTPGRPGPEARLPEPRQRPVERVVPPDPSPQPLPQPSPQPSPQPLPEPPSGPPSLPAALGDGGGRWAVLAVLLAVVVLTYVGLRAGPGLGSDGAAGPAPQDALGTRPPATLPAVGSFVESRIGADGRVHVVQWVRSGTPLRGLDLGLPAVPTVSRSVRAVDVRVTADGRPVPGPGTVGGPGAHVALPDAATTVAIRYTLEGLVERSSSARGRALVQATALEVRYGDRRGPTRVQVVSPGVLSLACVDATSTLPRPCGSPGSGRWNVELRGDAREDAVQAQVDLG</sequence>
<evidence type="ECO:0000256" key="1">
    <source>
        <dbReference type="SAM" id="MobiDB-lite"/>
    </source>
</evidence>
<feature type="compositionally biased region" description="Pro residues" evidence="1">
    <location>
        <begin position="7"/>
        <end position="20"/>
    </location>
</feature>
<name>A0A975SWQ5_9ACTN</name>
<accession>A0A975SWQ5</accession>
<organism evidence="2 3">
    <name type="scientific">Nocardioides panacis</name>
    <dbReference type="NCBI Taxonomy" id="2849501"/>
    <lineage>
        <taxon>Bacteria</taxon>
        <taxon>Bacillati</taxon>
        <taxon>Actinomycetota</taxon>
        <taxon>Actinomycetes</taxon>
        <taxon>Propionibacteriales</taxon>
        <taxon>Nocardioidaceae</taxon>
        <taxon>Nocardioides</taxon>
    </lineage>
</organism>
<dbReference type="KEGG" id="nps:KRR39_15250"/>
<feature type="compositionally biased region" description="Basic and acidic residues" evidence="1">
    <location>
        <begin position="25"/>
        <end position="35"/>
    </location>
</feature>
<keyword evidence="3" id="KW-1185">Reference proteome</keyword>
<evidence type="ECO:0000313" key="3">
    <source>
        <dbReference type="Proteomes" id="UP000683575"/>
    </source>
</evidence>
<protein>
    <submittedName>
        <fullName evidence="2">Uncharacterized protein</fullName>
    </submittedName>
</protein>
<proteinExistence type="predicted"/>
<gene>
    <name evidence="2" type="ORF">KRR39_15250</name>
</gene>
<reference evidence="2" key="1">
    <citation type="submission" date="2021-06" db="EMBL/GenBank/DDBJ databases">
        <title>Complete genome sequence of Nocardioides sp. G188.</title>
        <authorList>
            <person name="Im W.-T."/>
        </authorList>
    </citation>
    <scope>NUCLEOTIDE SEQUENCE</scope>
    <source>
        <strain evidence="2">G188</strain>
    </source>
</reference>
<feature type="compositionally biased region" description="Pro residues" evidence="1">
    <location>
        <begin position="39"/>
        <end position="69"/>
    </location>
</feature>
<feature type="region of interest" description="Disordered" evidence="1">
    <location>
        <begin position="1"/>
        <end position="72"/>
    </location>
</feature>
<dbReference type="AlphaFoldDB" id="A0A975SWQ5"/>
<dbReference type="EMBL" id="CP077062">
    <property type="protein sequence ID" value="QWZ06870.1"/>
    <property type="molecule type" value="Genomic_DNA"/>
</dbReference>
<evidence type="ECO:0000313" key="2">
    <source>
        <dbReference type="EMBL" id="QWZ06870.1"/>
    </source>
</evidence>
<dbReference type="Proteomes" id="UP000683575">
    <property type="component" value="Chromosome"/>
</dbReference>